<accession>A0ACD5U841</accession>
<sequence>MSLRGTPNLQSLQLWHANIWQLYPAIMNQAALPYKPRTSVGIALPRLDSPCFRIMPKRSIPIVTTLILDMKFSDGEELRKAAYMLSLFPSLQTLRIWCYNFLRSNKDNNVPGQWQLPAADTVVCLSNKSLKNVTLQEYCGTEAEVEFARFIVAGAKALTTMHIFHHAAANWSDDDINNHKDLICRGGKASTKARVNFHKSKNSEKSLRKAYSSVHRVPIV</sequence>
<reference evidence="1" key="1">
    <citation type="submission" date="2021-05" db="EMBL/GenBank/DDBJ databases">
        <authorList>
            <person name="Scholz U."/>
            <person name="Mascher M."/>
            <person name="Fiebig A."/>
        </authorList>
    </citation>
    <scope>NUCLEOTIDE SEQUENCE [LARGE SCALE GENOMIC DNA]</scope>
</reference>
<reference evidence="1" key="2">
    <citation type="submission" date="2025-09" db="UniProtKB">
        <authorList>
            <consortium name="EnsemblPlants"/>
        </authorList>
    </citation>
    <scope>IDENTIFICATION</scope>
</reference>
<name>A0ACD5U841_AVESA</name>
<organism evidence="1 2">
    <name type="scientific">Avena sativa</name>
    <name type="common">Oat</name>
    <dbReference type="NCBI Taxonomy" id="4498"/>
    <lineage>
        <taxon>Eukaryota</taxon>
        <taxon>Viridiplantae</taxon>
        <taxon>Streptophyta</taxon>
        <taxon>Embryophyta</taxon>
        <taxon>Tracheophyta</taxon>
        <taxon>Spermatophyta</taxon>
        <taxon>Magnoliopsida</taxon>
        <taxon>Liliopsida</taxon>
        <taxon>Poales</taxon>
        <taxon>Poaceae</taxon>
        <taxon>BOP clade</taxon>
        <taxon>Pooideae</taxon>
        <taxon>Poodae</taxon>
        <taxon>Poeae</taxon>
        <taxon>Poeae Chloroplast Group 1 (Aveneae type)</taxon>
        <taxon>Aveninae</taxon>
        <taxon>Avena</taxon>
    </lineage>
</organism>
<keyword evidence="2" id="KW-1185">Reference proteome</keyword>
<evidence type="ECO:0000313" key="2">
    <source>
        <dbReference type="Proteomes" id="UP001732700"/>
    </source>
</evidence>
<proteinExistence type="predicted"/>
<dbReference type="Proteomes" id="UP001732700">
    <property type="component" value="Chromosome 2A"/>
</dbReference>
<dbReference type="EnsemblPlants" id="AVESA.00010b.r2.2AG0209190.1">
    <property type="protein sequence ID" value="AVESA.00010b.r2.2AG0209190.1.CDS"/>
    <property type="gene ID" value="AVESA.00010b.r2.2AG0209190"/>
</dbReference>
<protein>
    <submittedName>
        <fullName evidence="1">Uncharacterized protein</fullName>
    </submittedName>
</protein>
<evidence type="ECO:0000313" key="1">
    <source>
        <dbReference type="EnsemblPlants" id="AVESA.00010b.r2.2AG0209190.1.CDS"/>
    </source>
</evidence>